<feature type="binding site" evidence="11">
    <location>
        <position position="318"/>
    </location>
    <ligand>
        <name>substrate</name>
    </ligand>
</feature>
<keyword evidence="6 11" id="KW-0808">Transferase</keyword>
<comment type="function">
    <text evidence="11">Catalyzes the transfer of the alpha-amino group from S-adenosyl-L-methionine (SAM) to 7-keto-8-aminopelargonic acid (KAPA) to form 7,8-diaminopelargonic acid (DAPA). It is the only aminotransferase known to utilize SAM as an amino donor.</text>
</comment>
<dbReference type="GO" id="GO:0004015">
    <property type="term" value="F:adenosylmethionine-8-amino-7-oxononanoate transaminase activity"/>
    <property type="evidence" value="ECO:0007669"/>
    <property type="project" value="UniProtKB-UniRule"/>
</dbReference>
<comment type="catalytic activity">
    <reaction evidence="11">
        <text>(8S)-8-amino-7-oxononanoate + S-adenosyl-L-methionine = S-adenosyl-4-methylsulfanyl-2-oxobutanoate + (7R,8S)-7,8-diammoniononanoate</text>
        <dbReference type="Rhea" id="RHEA:16861"/>
        <dbReference type="ChEBI" id="CHEBI:16490"/>
        <dbReference type="ChEBI" id="CHEBI:59789"/>
        <dbReference type="ChEBI" id="CHEBI:149468"/>
        <dbReference type="ChEBI" id="CHEBI:149469"/>
        <dbReference type="EC" id="2.6.1.62"/>
    </reaction>
</comment>
<evidence type="ECO:0000256" key="7">
    <source>
        <dbReference type="ARBA" id="ARBA00022691"/>
    </source>
</evidence>
<dbReference type="Gene3D" id="3.90.1150.10">
    <property type="entry name" value="Aspartate Aminotransferase, domain 1"/>
    <property type="match status" value="1"/>
</dbReference>
<feature type="site" description="Participates in the substrate recognition with KAPA and in a stacking interaction with the adenine ring of SAM" evidence="11">
    <location>
        <position position="18"/>
    </location>
</feature>
<accession>A0A6I0F4I4</accession>
<feature type="binding site" evidence="11">
    <location>
        <position position="55"/>
    </location>
    <ligand>
        <name>substrate</name>
    </ligand>
</feature>
<keyword evidence="9 11" id="KW-0663">Pyridoxal phosphate</keyword>
<dbReference type="CDD" id="cd00610">
    <property type="entry name" value="OAT_like"/>
    <property type="match status" value="1"/>
</dbReference>
<dbReference type="InterPro" id="IPR015424">
    <property type="entry name" value="PyrdxlP-dep_Trfase"/>
</dbReference>
<evidence type="ECO:0000256" key="3">
    <source>
        <dbReference type="ARBA" id="ARBA00011738"/>
    </source>
</evidence>
<dbReference type="AlphaFoldDB" id="A0A6I0F4I4"/>
<keyword evidence="7 11" id="KW-0949">S-adenosyl-L-methionine</keyword>
<evidence type="ECO:0000256" key="10">
    <source>
        <dbReference type="ARBA" id="ARBA00060970"/>
    </source>
</evidence>
<comment type="caution">
    <text evidence="12">The sequence shown here is derived from an EMBL/GenBank/DDBJ whole genome shotgun (WGS) entry which is preliminary data.</text>
</comment>
<dbReference type="NCBIfam" id="TIGR00508">
    <property type="entry name" value="bioA"/>
    <property type="match status" value="1"/>
</dbReference>
<dbReference type="PANTHER" id="PTHR42684">
    <property type="entry name" value="ADENOSYLMETHIONINE-8-AMINO-7-OXONONANOATE AMINOTRANSFERASE"/>
    <property type="match status" value="1"/>
</dbReference>
<comment type="pathway">
    <text evidence="11">Cofactor biosynthesis; biotin biosynthesis; 7,8-diaminononanoate from 8-amino-7-oxononanoate (SAM route): step 1/1.</text>
</comment>
<gene>
    <name evidence="11 12" type="primary">bioA</name>
    <name evidence="12" type="ORF">F9B85_09920</name>
</gene>
<evidence type="ECO:0000313" key="13">
    <source>
        <dbReference type="Proteomes" id="UP000468766"/>
    </source>
</evidence>
<feature type="binding site" evidence="11">
    <location>
        <position position="283"/>
    </location>
    <ligand>
        <name>substrate</name>
    </ligand>
</feature>
<evidence type="ECO:0000256" key="9">
    <source>
        <dbReference type="ARBA" id="ARBA00022898"/>
    </source>
</evidence>
<feature type="binding site" evidence="11">
    <location>
        <position position="148"/>
    </location>
    <ligand>
        <name>substrate</name>
    </ligand>
</feature>
<protein>
    <recommendedName>
        <fullName evidence="11">Adenosylmethionine-8-amino-7-oxononanoate aminotransferase</fullName>
        <ecNumber evidence="11">2.6.1.62</ecNumber>
    </recommendedName>
    <alternativeName>
        <fullName evidence="11">7,8-diamino-pelargonic acid aminotransferase</fullName>
        <shortName evidence="11">DAPA AT</shortName>
        <shortName evidence="11">DAPA aminotransferase</shortName>
    </alternativeName>
    <alternativeName>
        <fullName evidence="11">7,8-diaminononanoate synthase</fullName>
        <shortName evidence="11">DANS</shortName>
    </alternativeName>
    <alternativeName>
        <fullName evidence="11">Diaminopelargonic acid synthase</fullName>
    </alternativeName>
</protein>
<feature type="binding site" evidence="11">
    <location>
        <position position="254"/>
    </location>
    <ligand>
        <name>pyridoxal 5'-phosphate</name>
        <dbReference type="ChEBI" id="CHEBI:597326"/>
    </ligand>
</feature>
<feature type="modified residue" description="N6-(pyridoxal phosphate)lysine" evidence="11">
    <location>
        <position position="283"/>
    </location>
</feature>
<dbReference type="EC" id="2.6.1.62" evidence="11"/>
<evidence type="ECO:0000256" key="5">
    <source>
        <dbReference type="ARBA" id="ARBA00022576"/>
    </source>
</evidence>
<dbReference type="GO" id="GO:0030170">
    <property type="term" value="F:pyridoxal phosphate binding"/>
    <property type="evidence" value="ECO:0007669"/>
    <property type="project" value="UniProtKB-UniRule"/>
</dbReference>
<proteinExistence type="inferred from homology"/>
<feature type="binding site" evidence="11">
    <location>
        <position position="414"/>
    </location>
    <ligand>
        <name>substrate</name>
    </ligand>
</feature>
<evidence type="ECO:0000256" key="11">
    <source>
        <dbReference type="HAMAP-Rule" id="MF_00834"/>
    </source>
</evidence>
<feature type="binding site" evidence="11">
    <location>
        <begin position="115"/>
        <end position="116"/>
    </location>
    <ligand>
        <name>pyridoxal 5'-phosphate</name>
        <dbReference type="ChEBI" id="CHEBI:597326"/>
    </ligand>
</feature>
<dbReference type="Pfam" id="PF00202">
    <property type="entry name" value="Aminotran_3"/>
    <property type="match status" value="1"/>
</dbReference>
<dbReference type="OrthoDB" id="9801052at2"/>
<dbReference type="HAMAP" id="MF_00834">
    <property type="entry name" value="BioA"/>
    <property type="match status" value="1"/>
</dbReference>
<dbReference type="Gene3D" id="3.40.640.10">
    <property type="entry name" value="Type I PLP-dependent aspartate aminotransferase-like (Major domain)"/>
    <property type="match status" value="1"/>
</dbReference>
<dbReference type="InterPro" id="IPR049704">
    <property type="entry name" value="Aminotrans_3_PPA_site"/>
</dbReference>
<reference evidence="12 13" key="1">
    <citation type="submission" date="2019-10" db="EMBL/GenBank/DDBJ databases">
        <title>Whole-genome sequence of the extremophile Heliorestis acidaminivorans DSM 24790.</title>
        <authorList>
            <person name="Kyndt J.A."/>
            <person name="Meyer T.E."/>
        </authorList>
    </citation>
    <scope>NUCLEOTIDE SEQUENCE [LARGE SCALE GENOMIC DNA]</scope>
    <source>
        <strain evidence="12 13">DSM 24790</strain>
    </source>
</reference>
<dbReference type="InterPro" id="IPR005815">
    <property type="entry name" value="BioA"/>
</dbReference>
<dbReference type="GO" id="GO:0009102">
    <property type="term" value="P:biotin biosynthetic process"/>
    <property type="evidence" value="ECO:0007669"/>
    <property type="project" value="UniProtKB-UniRule"/>
</dbReference>
<keyword evidence="5 11" id="KW-0032">Aminotransferase</keyword>
<comment type="cofactor">
    <cofactor evidence="1 11">
        <name>pyridoxal 5'-phosphate</name>
        <dbReference type="ChEBI" id="CHEBI:597326"/>
    </cofactor>
</comment>
<keyword evidence="13" id="KW-1185">Reference proteome</keyword>
<evidence type="ECO:0000256" key="4">
    <source>
        <dbReference type="ARBA" id="ARBA00022490"/>
    </source>
</evidence>
<dbReference type="FunFam" id="3.40.640.10:FF:000078">
    <property type="entry name" value="Adenosylmethionine-8-amino-7-oxononanoate aminotransferase"/>
    <property type="match status" value="1"/>
</dbReference>
<dbReference type="SUPFAM" id="SSF53383">
    <property type="entry name" value="PLP-dependent transferases"/>
    <property type="match status" value="1"/>
</dbReference>
<organism evidence="12 13">
    <name type="scientific">Heliorestis acidaminivorans</name>
    <dbReference type="NCBI Taxonomy" id="553427"/>
    <lineage>
        <taxon>Bacteria</taxon>
        <taxon>Bacillati</taxon>
        <taxon>Bacillota</taxon>
        <taxon>Clostridia</taxon>
        <taxon>Eubacteriales</taxon>
        <taxon>Heliobacteriaceae</taxon>
        <taxon>Heliorestis</taxon>
    </lineage>
</organism>
<dbReference type="EMBL" id="WBXO01000007">
    <property type="protein sequence ID" value="KAB2952120.1"/>
    <property type="molecule type" value="Genomic_DNA"/>
</dbReference>
<evidence type="ECO:0000256" key="2">
    <source>
        <dbReference type="ARBA" id="ARBA00004496"/>
    </source>
</evidence>
<keyword evidence="8 11" id="KW-0093">Biotin biosynthesis</keyword>
<comment type="similarity">
    <text evidence="10 11">Belongs to the class-III pyridoxal-phosphate-dependent aminotransferase family. BioA subfamily.</text>
</comment>
<dbReference type="InterPro" id="IPR015421">
    <property type="entry name" value="PyrdxlP-dep_Trfase_major"/>
</dbReference>
<dbReference type="Proteomes" id="UP000468766">
    <property type="component" value="Unassembled WGS sequence"/>
</dbReference>
<dbReference type="NCBIfam" id="NF004624">
    <property type="entry name" value="PRK05964.1"/>
    <property type="match status" value="1"/>
</dbReference>
<dbReference type="InterPro" id="IPR015422">
    <property type="entry name" value="PyrdxlP-dep_Trfase_small"/>
</dbReference>
<dbReference type="UniPathway" id="UPA00078">
    <property type="reaction ID" value="UER00160"/>
</dbReference>
<dbReference type="PANTHER" id="PTHR42684:SF17">
    <property type="entry name" value="ADENOSYLMETHIONINE-8-AMINO-7-OXONONANOATE AMINOTRANSFERASE"/>
    <property type="match status" value="1"/>
</dbReference>
<evidence type="ECO:0000256" key="8">
    <source>
        <dbReference type="ARBA" id="ARBA00022756"/>
    </source>
</evidence>
<dbReference type="PROSITE" id="PS00600">
    <property type="entry name" value="AA_TRANSFER_CLASS_3"/>
    <property type="match status" value="1"/>
</dbReference>
<dbReference type="GO" id="GO:0005737">
    <property type="term" value="C:cytoplasm"/>
    <property type="evidence" value="ECO:0007669"/>
    <property type="project" value="UniProtKB-SubCell"/>
</dbReference>
<sequence>MKIEELQKKDLQYIWHPCSQMKDYEEFPPIVIDRGEGPYLYDLTGRSYLDAVSSWWVNLFGHSNPRINEAVKKQLDKLEHVIFANFSHQPAIELAEKIVNITPAGLNKVFFADNGSSAVEVAMKLSFQYHQQTGRGEKTRFVALTDAYHGETLGALSVGDIDLYNRIYKPMLLDTIKVSGPDCFRCPYDQERHTCQADCFEEMEKTIVDKHSEICSVIIEPLVQAAAGMKIYPPQYLTKLRALCSDYHIHLIADEIAVGFGRTGQMFACNHAAISPDIICLSKGLTGGYLPLSLAVVTDEIYQAFYHDYKELKAFMHSHSYTGNPLACAAAVETLNIFQDESVLEQNKLKSAKIKEVVESHCQGHPYIGEFRQLGMIGALELVADRETKEAFPWEQRVGYQIYRKALQEGLLLRPLGNVLYFMPPYVVTDQDIEFMVTKAFRALNEYFGLS</sequence>
<feature type="binding site" evidence="11">
    <location>
        <begin position="319"/>
        <end position="320"/>
    </location>
    <ligand>
        <name>pyridoxal 5'-phosphate</name>
        <dbReference type="ChEBI" id="CHEBI:597326"/>
    </ligand>
</feature>
<keyword evidence="4 11" id="KW-0963">Cytoplasm</keyword>
<comment type="subcellular location">
    <subcellularLocation>
        <location evidence="2 11">Cytoplasm</location>
    </subcellularLocation>
</comment>
<evidence type="ECO:0000256" key="1">
    <source>
        <dbReference type="ARBA" id="ARBA00001933"/>
    </source>
</evidence>
<name>A0A6I0F4I4_9FIRM</name>
<evidence type="ECO:0000313" key="12">
    <source>
        <dbReference type="EMBL" id="KAB2952120.1"/>
    </source>
</evidence>
<dbReference type="InterPro" id="IPR005814">
    <property type="entry name" value="Aminotrans_3"/>
</dbReference>
<comment type="subunit">
    <text evidence="3 11">Homodimer.</text>
</comment>
<evidence type="ECO:0000256" key="6">
    <source>
        <dbReference type="ARBA" id="ARBA00022679"/>
    </source>
</evidence>